<accession>A0ABN4BTW5</accession>
<name>A0ABN4BTW5_DEHRP</name>
<proteinExistence type="predicted"/>
<reference evidence="1 2" key="1">
    <citation type="journal article" date="2013" name="Stand. Genomic Sci.">
        <title>Complete genome sequence of Dehalobacter restrictus PER-K23(T.).</title>
        <authorList>
            <person name="Kruse T."/>
            <person name="Maillard J."/>
            <person name="Goodwin L."/>
            <person name="Woyke T."/>
            <person name="Teshima H."/>
            <person name="Bruce D."/>
            <person name="Detter C."/>
            <person name="Tapia R."/>
            <person name="Han C."/>
            <person name="Huntemann M."/>
            <person name="Wei C.L."/>
            <person name="Han J."/>
            <person name="Chen A."/>
            <person name="Kyrpides N."/>
            <person name="Szeto E."/>
            <person name="Markowitz V."/>
            <person name="Ivanova N."/>
            <person name="Pagani I."/>
            <person name="Pati A."/>
            <person name="Pitluck S."/>
            <person name="Nolan M."/>
            <person name="Holliger C."/>
            <person name="Smidt H."/>
        </authorList>
    </citation>
    <scope>NUCLEOTIDE SEQUENCE [LARGE SCALE GENOMIC DNA]</scope>
    <source>
        <strain evidence="2">DSM 9455</strain>
    </source>
</reference>
<evidence type="ECO:0000313" key="1">
    <source>
        <dbReference type="EMBL" id="AHF09318.1"/>
    </source>
</evidence>
<sequence length="156" mass="17590">MVEFSSDTELSKRGKYRIKTTIQEGAFAVSGENTIQHEDCNKIKNIIENEIKALNSWVLDRGGIIGHVKGFLSANNHSVMISSTGDEVYCHTHESAGSINEDVQVSLVLIVFNVSQLGLEEQLIAIFDRLEDDQESPRRIGGDTERRSDWKFELHR</sequence>
<evidence type="ECO:0000313" key="2">
    <source>
        <dbReference type="Proteomes" id="UP000018934"/>
    </source>
</evidence>
<protein>
    <submittedName>
        <fullName evidence="1">Uncharacterized protein</fullName>
    </submittedName>
</protein>
<dbReference type="RefSeq" id="WP_019226213.1">
    <property type="nucleotide sequence ID" value="NZ_CP007033.1"/>
</dbReference>
<dbReference type="EMBL" id="CP007033">
    <property type="protein sequence ID" value="AHF09318.1"/>
    <property type="molecule type" value="Genomic_DNA"/>
</dbReference>
<organism evidence="1 2">
    <name type="scientific">Dehalobacter restrictus (strain DSM 9455 / PER-K23)</name>
    <dbReference type="NCBI Taxonomy" id="871738"/>
    <lineage>
        <taxon>Bacteria</taxon>
        <taxon>Bacillati</taxon>
        <taxon>Bacillota</taxon>
        <taxon>Clostridia</taxon>
        <taxon>Eubacteriales</taxon>
        <taxon>Desulfitobacteriaceae</taxon>
        <taxon>Dehalobacter</taxon>
    </lineage>
</organism>
<keyword evidence="2" id="KW-1185">Reference proteome</keyword>
<dbReference type="Proteomes" id="UP000018934">
    <property type="component" value="Chromosome"/>
</dbReference>
<gene>
    <name evidence="1" type="ORF">DEHRE_03810</name>
</gene>